<dbReference type="EMBL" id="LR796258">
    <property type="protein sequence ID" value="CAB4132156.1"/>
    <property type="molecule type" value="Genomic_DNA"/>
</dbReference>
<evidence type="ECO:0000256" key="5">
    <source>
        <dbReference type="ARBA" id="ARBA00022612"/>
    </source>
</evidence>
<keyword evidence="8" id="KW-1171">Viral genome ejection through host cell envelope</keyword>
<keyword evidence="10" id="KW-1160">Virus entry into host cell</keyword>
<evidence type="ECO:0000256" key="7">
    <source>
        <dbReference type="ARBA" id="ARBA00022950"/>
    </source>
</evidence>
<keyword evidence="7" id="KW-0118">Viral capsid assembly</keyword>
<accession>A0A6J5LGA6</accession>
<evidence type="ECO:0000256" key="3">
    <source>
        <dbReference type="ARBA" id="ARBA00022470"/>
    </source>
</evidence>
<evidence type="ECO:0000256" key="10">
    <source>
        <dbReference type="ARBA" id="ARBA00023296"/>
    </source>
</evidence>
<keyword evidence="3" id="KW-1244">Viral short tail ejection system</keyword>
<keyword evidence="4" id="KW-1162">Viral penetration into host cytoplasm</keyword>
<reference evidence="12" key="1">
    <citation type="submission" date="2020-04" db="EMBL/GenBank/DDBJ databases">
        <authorList>
            <person name="Chiriac C."/>
            <person name="Salcher M."/>
            <person name="Ghai R."/>
            <person name="Kavagutti S V."/>
        </authorList>
    </citation>
    <scope>NUCLEOTIDE SEQUENCE</scope>
</reference>
<evidence type="ECO:0000256" key="4">
    <source>
        <dbReference type="ARBA" id="ARBA00022595"/>
    </source>
</evidence>
<organism evidence="12">
    <name type="scientific">uncultured Caudovirales phage</name>
    <dbReference type="NCBI Taxonomy" id="2100421"/>
    <lineage>
        <taxon>Viruses</taxon>
        <taxon>Duplodnaviria</taxon>
        <taxon>Heunggongvirae</taxon>
        <taxon>Uroviricota</taxon>
        <taxon>Caudoviricetes</taxon>
        <taxon>Peduoviridae</taxon>
        <taxon>Maltschvirus</taxon>
        <taxon>Maltschvirus maltsch</taxon>
    </lineage>
</organism>
<dbReference type="Pfam" id="PF12236">
    <property type="entry name" value="Head-tail_con"/>
    <property type="match status" value="1"/>
</dbReference>
<evidence type="ECO:0000313" key="12">
    <source>
        <dbReference type="EMBL" id="CAB4132156.1"/>
    </source>
</evidence>
<keyword evidence="6" id="KW-0946">Virion</keyword>
<evidence type="ECO:0000256" key="11">
    <source>
        <dbReference type="SAM" id="MobiDB-lite"/>
    </source>
</evidence>
<evidence type="ECO:0000256" key="8">
    <source>
        <dbReference type="ARBA" id="ARBA00023009"/>
    </source>
</evidence>
<dbReference type="GO" id="GO:0099002">
    <property type="term" value="P:symbiont genome ejection through host cell envelope, short tail mechanism"/>
    <property type="evidence" value="ECO:0007669"/>
    <property type="project" value="UniProtKB-KW"/>
</dbReference>
<dbReference type="InterPro" id="IPR020991">
    <property type="entry name" value="Connector_podovirus"/>
</dbReference>
<comment type="function">
    <text evidence="1">Forms the portal vertex of the capsid. This portal plays critical roles in head assembly, genome packaging, neck/tail attachment, and genome ejection. The portal protein multimerizes as a single ring-shaped homododecamer arranged around a central channel.</text>
</comment>
<evidence type="ECO:0000256" key="9">
    <source>
        <dbReference type="ARBA" id="ARBA00023219"/>
    </source>
</evidence>
<feature type="region of interest" description="Disordered" evidence="11">
    <location>
        <begin position="563"/>
        <end position="587"/>
    </location>
</feature>
<evidence type="ECO:0000256" key="2">
    <source>
        <dbReference type="ARBA" id="ARBA00004328"/>
    </source>
</evidence>
<keyword evidence="5" id="KW-1188">Viral release from host cell</keyword>
<name>A0A6J5LGA6_9CAUD</name>
<gene>
    <name evidence="12" type="ORF">UFOVP134_47</name>
</gene>
<protein>
    <submittedName>
        <fullName evidence="12">Head-to-tail connector protein, podovirus-type</fullName>
    </submittedName>
</protein>
<comment type="subcellular location">
    <subcellularLocation>
        <location evidence="2">Virion</location>
    </subcellularLocation>
</comment>
<proteinExistence type="predicted"/>
<dbReference type="GO" id="GO:0044423">
    <property type="term" value="C:virion component"/>
    <property type="evidence" value="ECO:0007669"/>
    <property type="project" value="UniProtKB-KW"/>
</dbReference>
<evidence type="ECO:0000256" key="6">
    <source>
        <dbReference type="ARBA" id="ARBA00022844"/>
    </source>
</evidence>
<sequence>MMPDLSIEGVRGEDREAAIVADTLVEFGQLQLMRNTFASHWEEAAELVAPNYRNTFYFGNFEWPGVKKTDRQIDASAMLALHRFAAICDSMLTPRNMFWHGLEGLDENLRKNRSVQLYFEQTTKLLFKMRYAPMANFAGQNQNAFHSLGAFGTQGMFVDQAVDPATGLPIRGIRYKNVPLGELFLRENHQGMVDGVTRWFRLTPEQLVKVPGWREKIPEDVWERVKQHAQAPIDILHRVVPRADFEPFRLDARGKRYASYYVCIQGKCLLQEGGYRRFPYAVSRYEQTPYDGPYGRGPIMQVLPSIKTLNAQKRIFLKQGHRAADPVLLIQDDGLMDIDLTPGAQNRGGWSADGKPLVGTLPTGNVQLTIEMMEKEQGIINDANMVSLFQILTESPQMTATEVIERTNEKGILLAPTIGRQQSEYLGPLIDRELDLLNDMGMLPPMPPILREARGYQVSYSSPLARAQRAQEVAGALRTLESVKELVAITQDPSLLDPFSFDRMIPDIAMIQATPASWMATDGEISDKRKQRAAAQQRQEAIQAAPAQAAMLKAQATVAKAGGVNLPNAGGAPPPGQQPPQQGGPQP</sequence>
<evidence type="ECO:0000256" key="1">
    <source>
        <dbReference type="ARBA" id="ARBA00003421"/>
    </source>
</evidence>
<keyword evidence="9" id="KW-0231">Viral genome packaging</keyword>